<gene>
    <name evidence="5" type="ORF">ACFPTO_12120</name>
</gene>
<evidence type="ECO:0000256" key="3">
    <source>
        <dbReference type="SAM" id="Phobius"/>
    </source>
</evidence>
<dbReference type="Pfam" id="PF22588">
    <property type="entry name" value="dCache_1_like"/>
    <property type="match status" value="1"/>
</dbReference>
<keyword evidence="3" id="KW-1133">Transmembrane helix</keyword>
<evidence type="ECO:0000313" key="6">
    <source>
        <dbReference type="Proteomes" id="UP001596103"/>
    </source>
</evidence>
<comment type="catalytic activity">
    <reaction evidence="2">
        <text>2 GTP = 3',3'-c-di-GMP + 2 diphosphate</text>
        <dbReference type="Rhea" id="RHEA:24898"/>
        <dbReference type="ChEBI" id="CHEBI:33019"/>
        <dbReference type="ChEBI" id="CHEBI:37565"/>
        <dbReference type="ChEBI" id="CHEBI:58805"/>
        <dbReference type="EC" id="2.7.7.65"/>
    </reaction>
</comment>
<evidence type="ECO:0000256" key="2">
    <source>
        <dbReference type="ARBA" id="ARBA00034247"/>
    </source>
</evidence>
<dbReference type="GO" id="GO:0052621">
    <property type="term" value="F:diguanylate cyclase activity"/>
    <property type="evidence" value="ECO:0007669"/>
    <property type="project" value="UniProtKB-EC"/>
</dbReference>
<keyword evidence="5" id="KW-0548">Nucleotidyltransferase</keyword>
<dbReference type="SUPFAM" id="SSF55073">
    <property type="entry name" value="Nucleotide cyclase"/>
    <property type="match status" value="1"/>
</dbReference>
<dbReference type="InterPro" id="IPR043128">
    <property type="entry name" value="Rev_trsase/Diguanyl_cyclase"/>
</dbReference>
<name>A0ABW0J971_9BURK</name>
<dbReference type="SMART" id="SM00267">
    <property type="entry name" value="GGDEF"/>
    <property type="match status" value="1"/>
</dbReference>
<accession>A0ABW0J971</accession>
<dbReference type="Gene3D" id="3.30.70.270">
    <property type="match status" value="1"/>
</dbReference>
<dbReference type="PROSITE" id="PS50887">
    <property type="entry name" value="GGDEF"/>
    <property type="match status" value="1"/>
</dbReference>
<keyword evidence="3" id="KW-0812">Transmembrane</keyword>
<dbReference type="InterPro" id="IPR029787">
    <property type="entry name" value="Nucleotide_cyclase"/>
</dbReference>
<protein>
    <recommendedName>
        <fullName evidence="1">diguanylate cyclase</fullName>
        <ecNumber evidence="1">2.7.7.65</ecNumber>
    </recommendedName>
</protein>
<dbReference type="InterPro" id="IPR000160">
    <property type="entry name" value="GGDEF_dom"/>
</dbReference>
<keyword evidence="5" id="KW-0808">Transferase</keyword>
<feature type="transmembrane region" description="Helical" evidence="3">
    <location>
        <begin position="275"/>
        <end position="297"/>
    </location>
</feature>
<dbReference type="Gene3D" id="3.30.450.20">
    <property type="entry name" value="PAS domain"/>
    <property type="match status" value="2"/>
</dbReference>
<dbReference type="CDD" id="cd01949">
    <property type="entry name" value="GGDEF"/>
    <property type="match status" value="1"/>
</dbReference>
<dbReference type="RefSeq" id="WP_377711584.1">
    <property type="nucleotide sequence ID" value="NZ_JBHSMP010000013.1"/>
</dbReference>
<dbReference type="PANTHER" id="PTHR45138">
    <property type="entry name" value="REGULATORY COMPONENTS OF SENSORY TRANSDUCTION SYSTEM"/>
    <property type="match status" value="1"/>
</dbReference>
<keyword evidence="6" id="KW-1185">Reference proteome</keyword>
<dbReference type="EC" id="2.7.7.65" evidence="1"/>
<dbReference type="CDD" id="cd12915">
    <property type="entry name" value="PDC2_DGC_like"/>
    <property type="match status" value="1"/>
</dbReference>
<comment type="caution">
    <text evidence="5">The sequence shown here is derived from an EMBL/GenBank/DDBJ whole genome shotgun (WGS) entry which is preliminary data.</text>
</comment>
<dbReference type="NCBIfam" id="TIGR00254">
    <property type="entry name" value="GGDEF"/>
    <property type="match status" value="1"/>
</dbReference>
<evidence type="ECO:0000256" key="1">
    <source>
        <dbReference type="ARBA" id="ARBA00012528"/>
    </source>
</evidence>
<dbReference type="CDD" id="cd12914">
    <property type="entry name" value="PDC1_DGC_like"/>
    <property type="match status" value="1"/>
</dbReference>
<evidence type="ECO:0000313" key="5">
    <source>
        <dbReference type="EMBL" id="MFC5429539.1"/>
    </source>
</evidence>
<dbReference type="PANTHER" id="PTHR45138:SF9">
    <property type="entry name" value="DIGUANYLATE CYCLASE DGCM-RELATED"/>
    <property type="match status" value="1"/>
</dbReference>
<proteinExistence type="predicted"/>
<feature type="domain" description="GGDEF" evidence="4">
    <location>
        <begin position="344"/>
        <end position="483"/>
    </location>
</feature>
<dbReference type="InterPro" id="IPR050469">
    <property type="entry name" value="Diguanylate_Cyclase"/>
</dbReference>
<dbReference type="InterPro" id="IPR054327">
    <property type="entry name" value="His-kinase-like_sensor"/>
</dbReference>
<sequence length="499" mass="55044">MLLIGAAITVALAVACLISLVLYEMRQDALARAKDAVENLSAILERDIERNIEIYELSMQAVVDGVKNPNIFGLTSDTRQLVLFDRSSNAQDLGSLLVTNAAGDVIIDSRSVPPRKANFRDRDYFDVQQRAANAGLYITKPTLSLGNEPSIALSRRVEDARGQFSGVVVGTLRLNYFRRLFEGMTLGDHGSITLLRTDGTVLMRRPYHEQEIGRSIASAASFKPLLQGNKGCFIGTAALDGDRRLYGFKHIGKYPLIVVVGLGTRDIYAQWRQRAWAIGIITGVLDVLGIMMAVGFAKQFHMRLKMEEQLRVLADTDSLTGLGSRRALDIALDVEWRRARRSKQQLSVLMLDVDYFKEFNDHYGHVAGDNALKNVAHCIFKNIRRPGDFAGRYGGEEFCVLLPNTELAGAVQVAEAIRQAVLETNQLHVTGPKGTLSVSIGVATFDGRNTSSGVNSEQLFHRADQRLYEAKAAGRNMVMPQHIEPQRAVSRGLISGRVS</sequence>
<reference evidence="6" key="1">
    <citation type="journal article" date="2019" name="Int. J. Syst. Evol. Microbiol.">
        <title>The Global Catalogue of Microorganisms (GCM) 10K type strain sequencing project: providing services to taxonomists for standard genome sequencing and annotation.</title>
        <authorList>
            <consortium name="The Broad Institute Genomics Platform"/>
            <consortium name="The Broad Institute Genome Sequencing Center for Infectious Disease"/>
            <person name="Wu L."/>
            <person name="Ma J."/>
        </authorList>
    </citation>
    <scope>NUCLEOTIDE SEQUENCE [LARGE SCALE GENOMIC DNA]</scope>
    <source>
        <strain evidence="6">CCUG 56042</strain>
    </source>
</reference>
<dbReference type="EMBL" id="JBHSMP010000013">
    <property type="protein sequence ID" value="MFC5429539.1"/>
    <property type="molecule type" value="Genomic_DNA"/>
</dbReference>
<dbReference type="Pfam" id="PF00990">
    <property type="entry name" value="GGDEF"/>
    <property type="match status" value="1"/>
</dbReference>
<evidence type="ECO:0000259" key="4">
    <source>
        <dbReference type="PROSITE" id="PS50887"/>
    </source>
</evidence>
<organism evidence="5 6">
    <name type="scientific">Paraburkholderia denitrificans</name>
    <dbReference type="NCBI Taxonomy" id="694025"/>
    <lineage>
        <taxon>Bacteria</taxon>
        <taxon>Pseudomonadati</taxon>
        <taxon>Pseudomonadota</taxon>
        <taxon>Betaproteobacteria</taxon>
        <taxon>Burkholderiales</taxon>
        <taxon>Burkholderiaceae</taxon>
        <taxon>Paraburkholderia</taxon>
    </lineage>
</organism>
<keyword evidence="3" id="KW-0472">Membrane</keyword>
<dbReference type="Proteomes" id="UP001596103">
    <property type="component" value="Unassembled WGS sequence"/>
</dbReference>